<dbReference type="PANTHER" id="PTHR46982">
    <property type="entry name" value="CITRATE/OXOGLUTARATE CARRIER PROTEIN"/>
    <property type="match status" value="1"/>
</dbReference>
<proteinExistence type="inferred from homology"/>
<evidence type="ECO:0000256" key="5">
    <source>
        <dbReference type="RuleBase" id="RU000488"/>
    </source>
</evidence>
<accession>A0ABD3NFD4</accession>
<dbReference type="Gene3D" id="1.50.40.10">
    <property type="entry name" value="Mitochondrial carrier domain"/>
    <property type="match status" value="1"/>
</dbReference>
<keyword evidence="5" id="KW-0813">Transport</keyword>
<evidence type="ECO:0000256" key="3">
    <source>
        <dbReference type="ARBA" id="ARBA00023136"/>
    </source>
</evidence>
<keyword evidence="2 4" id="KW-0812">Transmembrane</keyword>
<evidence type="ECO:0000313" key="7">
    <source>
        <dbReference type="Proteomes" id="UP001530400"/>
    </source>
</evidence>
<comment type="subcellular location">
    <subcellularLocation>
        <location evidence="1">Membrane</location>
        <topology evidence="1">Multi-pass membrane protein</topology>
    </subcellularLocation>
</comment>
<dbReference type="GO" id="GO:0016020">
    <property type="term" value="C:membrane"/>
    <property type="evidence" value="ECO:0007669"/>
    <property type="project" value="UniProtKB-SubCell"/>
</dbReference>
<evidence type="ECO:0000313" key="6">
    <source>
        <dbReference type="EMBL" id="KAL3774759.1"/>
    </source>
</evidence>
<sequence length="368" mass="39291">MAIFSFFRTLSTMSNNEQRNASIYSQPKHNVPLLCLLLLSVALVPFTSARSCSIAIKPRQNRQRCHNELITAVVVPPVLQNLARGSVLKCLADLTGGLPLEVWKSSVVLENLQQKQSNLTPRSSITILNSIICDQGISSLWSGLTPRMIEGIFSGGVLLSSKELIHTVLSNYVSPIVLKRSGLTIPPSAIGFVSGAGGGMAQSLVMGPTSLIVTACVSAQNDGRPKSAFRVAQDVVRELGVFGLYRGAPAVAYRQATNWASRQGFTEWIRPRIPIQGVAGELLSGCLGGVLSAWNTPFEVARIESQSKIMGAISGASEKADGGLSLLETMNGIVQERGVGGLYVGLVPRAAQACYQTLFLVCVPRLIT</sequence>
<gene>
    <name evidence="6" type="ORF">ACHAWO_012084</name>
</gene>
<name>A0ABD3NFD4_9STRA</name>
<dbReference type="PROSITE" id="PS50920">
    <property type="entry name" value="SOLCAR"/>
    <property type="match status" value="2"/>
</dbReference>
<organism evidence="6 7">
    <name type="scientific">Cyclotella atomus</name>
    <dbReference type="NCBI Taxonomy" id="382360"/>
    <lineage>
        <taxon>Eukaryota</taxon>
        <taxon>Sar</taxon>
        <taxon>Stramenopiles</taxon>
        <taxon>Ochrophyta</taxon>
        <taxon>Bacillariophyta</taxon>
        <taxon>Coscinodiscophyceae</taxon>
        <taxon>Thalassiosirophycidae</taxon>
        <taxon>Stephanodiscales</taxon>
        <taxon>Stephanodiscaceae</taxon>
        <taxon>Cyclotella</taxon>
    </lineage>
</organism>
<evidence type="ECO:0000256" key="2">
    <source>
        <dbReference type="ARBA" id="ARBA00022692"/>
    </source>
</evidence>
<comment type="similarity">
    <text evidence="5">Belongs to the mitochondrial carrier (TC 2.A.29) family.</text>
</comment>
<feature type="repeat" description="Solcar" evidence="4">
    <location>
        <begin position="84"/>
        <end position="168"/>
    </location>
</feature>
<evidence type="ECO:0000256" key="4">
    <source>
        <dbReference type="PROSITE-ProRule" id="PRU00282"/>
    </source>
</evidence>
<dbReference type="Pfam" id="PF00153">
    <property type="entry name" value="Mito_carr"/>
    <property type="match status" value="3"/>
</dbReference>
<comment type="caution">
    <text evidence="6">The sequence shown here is derived from an EMBL/GenBank/DDBJ whole genome shotgun (WGS) entry which is preliminary data.</text>
</comment>
<dbReference type="AlphaFoldDB" id="A0ABD3NFD4"/>
<dbReference type="EMBL" id="JALLPJ020001180">
    <property type="protein sequence ID" value="KAL3774759.1"/>
    <property type="molecule type" value="Genomic_DNA"/>
</dbReference>
<keyword evidence="7" id="KW-1185">Reference proteome</keyword>
<dbReference type="InterPro" id="IPR023395">
    <property type="entry name" value="MCP_dom_sf"/>
</dbReference>
<dbReference type="SUPFAM" id="SSF103506">
    <property type="entry name" value="Mitochondrial carrier"/>
    <property type="match status" value="1"/>
</dbReference>
<feature type="repeat" description="Solcar" evidence="4">
    <location>
        <begin position="186"/>
        <end position="272"/>
    </location>
</feature>
<dbReference type="Proteomes" id="UP001530400">
    <property type="component" value="Unassembled WGS sequence"/>
</dbReference>
<protein>
    <recommendedName>
        <fullName evidence="8">Mitochondrial carrier protein</fullName>
    </recommendedName>
</protein>
<dbReference type="InterPro" id="IPR053017">
    <property type="entry name" value="Mito_Cit/Oxoglu_Carrier"/>
</dbReference>
<keyword evidence="3 4" id="KW-0472">Membrane</keyword>
<evidence type="ECO:0008006" key="8">
    <source>
        <dbReference type="Google" id="ProtNLM"/>
    </source>
</evidence>
<reference evidence="6 7" key="1">
    <citation type="submission" date="2024-10" db="EMBL/GenBank/DDBJ databases">
        <title>Updated reference genomes for cyclostephanoid diatoms.</title>
        <authorList>
            <person name="Roberts W.R."/>
            <person name="Alverson A.J."/>
        </authorList>
    </citation>
    <scope>NUCLEOTIDE SEQUENCE [LARGE SCALE GENOMIC DNA]</scope>
    <source>
        <strain evidence="6 7">AJA010-31</strain>
    </source>
</reference>
<dbReference type="InterPro" id="IPR018108">
    <property type="entry name" value="MCP_transmembrane"/>
</dbReference>
<evidence type="ECO:0000256" key="1">
    <source>
        <dbReference type="ARBA" id="ARBA00004141"/>
    </source>
</evidence>
<dbReference type="PANTHER" id="PTHR46982:SF1">
    <property type="entry name" value="CITRATE_OXOGLUTARATE CARRIER PROTEIN"/>
    <property type="match status" value="1"/>
</dbReference>